<dbReference type="RefSeq" id="WP_219292501.1">
    <property type="nucleotide sequence ID" value="NZ_RPHB01000008.1"/>
</dbReference>
<dbReference type="AlphaFoldDB" id="A0A951MET4"/>
<feature type="domain" description="Calcineurin-like phosphoesterase" evidence="1">
    <location>
        <begin position="35"/>
        <end position="163"/>
    </location>
</feature>
<dbReference type="GO" id="GO:0016787">
    <property type="term" value="F:hydrolase activity"/>
    <property type="evidence" value="ECO:0007669"/>
    <property type="project" value="UniProtKB-KW"/>
</dbReference>
<keyword evidence="2" id="KW-0255">Endonuclease</keyword>
<keyword evidence="2" id="KW-0378">Hydrolase</keyword>
<proteinExistence type="predicted"/>
<organism evidence="2 3">
    <name type="scientific">Arthrospiribacter ruber</name>
    <dbReference type="NCBI Taxonomy" id="2487934"/>
    <lineage>
        <taxon>Bacteria</taxon>
        <taxon>Pseudomonadati</taxon>
        <taxon>Bacteroidota</taxon>
        <taxon>Cytophagia</taxon>
        <taxon>Cytophagales</taxon>
        <taxon>Cyclobacteriaceae</taxon>
        <taxon>Arthrospiribacter</taxon>
    </lineage>
</organism>
<keyword evidence="2" id="KW-0436">Ligase</keyword>
<dbReference type="GO" id="GO:0004519">
    <property type="term" value="F:endonuclease activity"/>
    <property type="evidence" value="ECO:0007669"/>
    <property type="project" value="UniProtKB-KW"/>
</dbReference>
<keyword evidence="2" id="KW-0540">Nuclease</keyword>
<dbReference type="Proteomes" id="UP000727490">
    <property type="component" value="Unassembled WGS sequence"/>
</dbReference>
<dbReference type="InterPro" id="IPR004843">
    <property type="entry name" value="Calcineurin-like_PHP"/>
</dbReference>
<dbReference type="PANTHER" id="PTHR39323">
    <property type="entry name" value="BLR1149 PROTEIN"/>
    <property type="match status" value="1"/>
</dbReference>
<sequence>MSTVESKGEMSIKWKEEELLLLPEKCIFSKTTESLLIADPHFGKAAHFRKSGVPIPENVHVHDFLKLQQLINQYNPKHVYFLGDLFHSDFNSSWDDLETFLDYFQDITFHLIKGNHDILPDVIYRSGKWQVYDSSLKVGGLLLSHEPLSSVPEGVLNLCGHIHPGIRLKGMGRQSLTLACFFLSKNQMILPAFGRFTGLATMKAKSGDLAYVVTGKKVIAVDFME</sequence>
<dbReference type="EC" id="3.1.-.-" evidence="2"/>
<accession>A0A951MET4</accession>
<dbReference type="NCBIfam" id="TIGR04123">
    <property type="entry name" value="P_estr_lig_assc"/>
    <property type="match status" value="1"/>
</dbReference>
<reference evidence="2 3" key="1">
    <citation type="journal article" date="2020" name="Syst. Appl. Microbiol.">
        <title>Arthrospiribacter ruber gen. nov., sp. nov., a novel bacterium isolated from Arthrospira cultures.</title>
        <authorList>
            <person name="Waleron M."/>
            <person name="Misztak A."/>
            <person name="Waleron M.M."/>
            <person name="Furmaniak M."/>
            <person name="Mrozik A."/>
            <person name="Waleron K."/>
        </authorList>
    </citation>
    <scope>NUCLEOTIDE SEQUENCE [LARGE SCALE GENOMIC DNA]</scope>
    <source>
        <strain evidence="2 3">DPMB0001</strain>
    </source>
</reference>
<comment type="caution">
    <text evidence="2">The sequence shown here is derived from an EMBL/GenBank/DDBJ whole genome shotgun (WGS) entry which is preliminary data.</text>
</comment>
<evidence type="ECO:0000313" key="2">
    <source>
        <dbReference type="EMBL" id="MBW3469422.1"/>
    </source>
</evidence>
<dbReference type="PIRSF" id="PIRSF000887">
    <property type="entry name" value="Pesterase_MJ0037"/>
    <property type="match status" value="1"/>
</dbReference>
<evidence type="ECO:0000259" key="1">
    <source>
        <dbReference type="Pfam" id="PF00149"/>
    </source>
</evidence>
<dbReference type="InterPro" id="IPR026336">
    <property type="entry name" value="PdeM-like"/>
</dbReference>
<dbReference type="Pfam" id="PF00149">
    <property type="entry name" value="Metallophos"/>
    <property type="match status" value="1"/>
</dbReference>
<dbReference type="GO" id="GO:0016874">
    <property type="term" value="F:ligase activity"/>
    <property type="evidence" value="ECO:0007669"/>
    <property type="project" value="UniProtKB-KW"/>
</dbReference>
<protein>
    <submittedName>
        <fullName evidence="2">Ligase-associated DNA damage response endonuclease PdeM</fullName>
        <ecNumber evidence="2">3.1.-.-</ecNumber>
    </submittedName>
</protein>
<evidence type="ECO:0000313" key="3">
    <source>
        <dbReference type="Proteomes" id="UP000727490"/>
    </source>
</evidence>
<dbReference type="PANTHER" id="PTHR39323:SF1">
    <property type="entry name" value="BLR1149 PROTEIN"/>
    <property type="match status" value="1"/>
</dbReference>
<dbReference type="EMBL" id="RPHB01000008">
    <property type="protein sequence ID" value="MBW3469422.1"/>
    <property type="molecule type" value="Genomic_DNA"/>
</dbReference>
<dbReference type="InterPro" id="IPR024173">
    <property type="entry name" value="Pesterase_MJ0037-like"/>
</dbReference>
<keyword evidence="3" id="KW-1185">Reference proteome</keyword>
<gene>
    <name evidence="2" type="primary">pdeM</name>
    <name evidence="2" type="ORF">EGN73_16615</name>
</gene>
<name>A0A951MET4_9BACT</name>